<evidence type="ECO:0000313" key="4">
    <source>
        <dbReference type="Proteomes" id="UP001501710"/>
    </source>
</evidence>
<sequence>MLSATDSIALDAAHAWDTVAALIDGRDAHAVANAVLRLDPAGRRAVAKALPGHVKRARARRDPWEDFDDYAPAFRAAGAGTLTGASTVASWLNRREFNSRWVGDHDDTDLLLALWRDRDDAWAADLARRLTLRLRGPRHLGLDLVLALLAETGIEPPDHDPLVVGWVSSAPPRANDPLLPFLLPRVFEADGVGRELHDSSSWPRTLATLADRGAADRRMLLNGCRSRFLRGGTATDLRFFVRLHGLLMPDDPAARAREIRAHALDYARLLPAAPGPVADLALGLLREVPGLPSDQVVEALDGVLFRAESGLVKSGLSWLEQTVQRRPGLADDCAVPLARAFGHESYGVRRRAVRIALKLPAGIDAAAITDAVPLLPPDLGAEAAARFGGTISAPEPDDEPPPPLAARPPSEPLPPLPPPITTGAELAGALHDMQLDWAGTERLMAALVTLAHDDPDAIRGSLTPLMRSSYYPGMHVEVAWTRPHEWLVATGRLLTATARSDWHGRLPQPRDVSAPHLLYLHRCAEIYAAVEKGAPPPLLLATPTEPTGHLDPLTLVDRLELLQDAGADSGPADLQQALLRLPRDLPPEAHRRAARLTSPSGRAVARWLATGGLPTPDVSMHPLVDDHPEAVISAPPTGLPLVDAVFTAPPKHVYDDHGWFEESWPRLLPSHPDVVAAHVLPHPRHGRFSFSYGTSVGRFVQLTRGDGPFAEAVGHFLARQLVLRRHDRADAALLTMSARGDLPTTEFGRQLARLIQSGDIQPARIIDALERAADAGAYPAIWNTIAAALPLLCPEPGQRPVHGLDRLIALGLKTARWSNATVPIPEIKELAARKGTANFLREARTLATHLAP</sequence>
<evidence type="ECO:0000259" key="2">
    <source>
        <dbReference type="Pfam" id="PF25148"/>
    </source>
</evidence>
<evidence type="ECO:0000313" key="3">
    <source>
        <dbReference type="EMBL" id="GAA4241370.1"/>
    </source>
</evidence>
<feature type="domain" description="DUF7824" evidence="2">
    <location>
        <begin position="439"/>
        <end position="604"/>
    </location>
</feature>
<accession>A0ABP8CNC1</accession>
<feature type="region of interest" description="Disordered" evidence="1">
    <location>
        <begin position="389"/>
        <end position="419"/>
    </location>
</feature>
<keyword evidence="4" id="KW-1185">Reference proteome</keyword>
<dbReference type="EMBL" id="BAABAS010000028">
    <property type="protein sequence ID" value="GAA4241370.1"/>
    <property type="molecule type" value="Genomic_DNA"/>
</dbReference>
<evidence type="ECO:0000256" key="1">
    <source>
        <dbReference type="SAM" id="MobiDB-lite"/>
    </source>
</evidence>
<dbReference type="Pfam" id="PF25148">
    <property type="entry name" value="DUF7824"/>
    <property type="match status" value="1"/>
</dbReference>
<dbReference type="InterPro" id="IPR056726">
    <property type="entry name" value="DUF7824"/>
</dbReference>
<dbReference type="Proteomes" id="UP001501710">
    <property type="component" value="Unassembled WGS sequence"/>
</dbReference>
<reference evidence="4" key="1">
    <citation type="journal article" date="2019" name="Int. J. Syst. Evol. Microbiol.">
        <title>The Global Catalogue of Microorganisms (GCM) 10K type strain sequencing project: providing services to taxonomists for standard genome sequencing and annotation.</title>
        <authorList>
            <consortium name="The Broad Institute Genomics Platform"/>
            <consortium name="The Broad Institute Genome Sequencing Center for Infectious Disease"/>
            <person name="Wu L."/>
            <person name="Ma J."/>
        </authorList>
    </citation>
    <scope>NUCLEOTIDE SEQUENCE [LARGE SCALE GENOMIC DNA]</scope>
    <source>
        <strain evidence="4">JCM 17440</strain>
    </source>
</reference>
<proteinExistence type="predicted"/>
<name>A0ABP8CNC1_9ACTN</name>
<protein>
    <submittedName>
        <fullName evidence="3">DUF6493 family protein</fullName>
    </submittedName>
</protein>
<gene>
    <name evidence="3" type="ORF">GCM10022254_69910</name>
</gene>
<feature type="compositionally biased region" description="Pro residues" evidence="1">
    <location>
        <begin position="401"/>
        <end position="419"/>
    </location>
</feature>
<comment type="caution">
    <text evidence="3">The sequence shown here is derived from an EMBL/GenBank/DDBJ whole genome shotgun (WGS) entry which is preliminary data.</text>
</comment>
<dbReference type="RefSeq" id="WP_344906331.1">
    <property type="nucleotide sequence ID" value="NZ_BAABAS010000028.1"/>
</dbReference>
<organism evidence="3 4">
    <name type="scientific">Actinomadura meridiana</name>
    <dbReference type="NCBI Taxonomy" id="559626"/>
    <lineage>
        <taxon>Bacteria</taxon>
        <taxon>Bacillati</taxon>
        <taxon>Actinomycetota</taxon>
        <taxon>Actinomycetes</taxon>
        <taxon>Streptosporangiales</taxon>
        <taxon>Thermomonosporaceae</taxon>
        <taxon>Actinomadura</taxon>
    </lineage>
</organism>